<keyword evidence="4" id="KW-0472">Membrane</keyword>
<feature type="coiled-coil region" evidence="3">
    <location>
        <begin position="124"/>
        <end position="162"/>
    </location>
</feature>
<keyword evidence="2 3" id="KW-0175">Coiled coil</keyword>
<keyword evidence="4" id="KW-1133">Transmembrane helix</keyword>
<organism evidence="6 7">
    <name type="scientific">Lutibacter flavus</name>
    <dbReference type="NCBI Taxonomy" id="691689"/>
    <lineage>
        <taxon>Bacteria</taxon>
        <taxon>Pseudomonadati</taxon>
        <taxon>Bacteroidota</taxon>
        <taxon>Flavobacteriia</taxon>
        <taxon>Flavobacteriales</taxon>
        <taxon>Flavobacteriaceae</taxon>
        <taxon>Lutibacter</taxon>
    </lineage>
</organism>
<evidence type="ECO:0000256" key="3">
    <source>
        <dbReference type="SAM" id="Coils"/>
    </source>
</evidence>
<comment type="subcellular location">
    <subcellularLocation>
        <location evidence="1">Cell envelope</location>
    </subcellularLocation>
</comment>
<dbReference type="EMBL" id="FZNX01000002">
    <property type="protein sequence ID" value="SNR56548.1"/>
    <property type="molecule type" value="Genomic_DNA"/>
</dbReference>
<gene>
    <name evidence="6" type="ORF">SAMN04488111_1804</name>
</gene>
<feature type="domain" description="Multidrug resistance protein MdtA-like C-terminal permuted SH3" evidence="5">
    <location>
        <begin position="352"/>
        <end position="405"/>
    </location>
</feature>
<dbReference type="PANTHER" id="PTHR32347">
    <property type="entry name" value="EFFLUX SYSTEM COMPONENT YKNX-RELATED"/>
    <property type="match status" value="1"/>
</dbReference>
<dbReference type="Gene3D" id="2.40.30.170">
    <property type="match status" value="1"/>
</dbReference>
<dbReference type="Pfam" id="PF25967">
    <property type="entry name" value="RND-MFP_C"/>
    <property type="match status" value="1"/>
</dbReference>
<dbReference type="Gene3D" id="2.40.420.20">
    <property type="match status" value="1"/>
</dbReference>
<evidence type="ECO:0000313" key="6">
    <source>
        <dbReference type="EMBL" id="SNR56548.1"/>
    </source>
</evidence>
<dbReference type="InterPro" id="IPR058627">
    <property type="entry name" value="MdtA-like_C"/>
</dbReference>
<evidence type="ECO:0000256" key="4">
    <source>
        <dbReference type="SAM" id="Phobius"/>
    </source>
</evidence>
<dbReference type="AlphaFoldDB" id="A0A238XD82"/>
<dbReference type="InterPro" id="IPR050465">
    <property type="entry name" value="UPF0194_transport"/>
</dbReference>
<sequence>MKQIGMDKKIEKKKWSQKKLYYIAGAAFFILVSFFVLKTLNRKIYKVDGAKISVKEVIEGDFQDMILIDGDIEPINLVLVNTLEGGTVDEIFIEDGIMIEKGTPLLRLSNPAVTLGYMNQETAIIEQINNLRNLRLSLEKEQRNLAETLIDSENKLAEVERSFKVDSVLFSKDVIARNDFVDMKESYKYQQKKRDFMNKNVRKSEVDNKIQIQQINQSIGMMQRNLNLIHDNIEKMLVRAPVSGMLSSFDPVIGESYMRNQTVAKIDVQAGFKIKGQVDEYYLSSVKPGQLARFSFDGNLIELKVKKVLPEVVNRRFEVELIFVDKAPKDITIGQSVQVRLELSKAQKSLMIPRGSYFQSSGGQYVYVLRDNGEASKRYIKLGSQNPSYYQVLEGLSEGDKFISSSYDDFKNYETIKIKSKN</sequence>
<evidence type="ECO:0000256" key="2">
    <source>
        <dbReference type="ARBA" id="ARBA00023054"/>
    </source>
</evidence>
<evidence type="ECO:0000313" key="7">
    <source>
        <dbReference type="Proteomes" id="UP000198412"/>
    </source>
</evidence>
<proteinExistence type="predicted"/>
<accession>A0A238XD82</accession>
<keyword evidence="4" id="KW-0812">Transmembrane</keyword>
<dbReference type="GO" id="GO:0030313">
    <property type="term" value="C:cell envelope"/>
    <property type="evidence" value="ECO:0007669"/>
    <property type="project" value="UniProtKB-SubCell"/>
</dbReference>
<dbReference type="Proteomes" id="UP000198412">
    <property type="component" value="Unassembled WGS sequence"/>
</dbReference>
<feature type="transmembrane region" description="Helical" evidence="4">
    <location>
        <begin position="20"/>
        <end position="37"/>
    </location>
</feature>
<name>A0A238XD82_9FLAO</name>
<evidence type="ECO:0000259" key="5">
    <source>
        <dbReference type="Pfam" id="PF25967"/>
    </source>
</evidence>
<dbReference type="PANTHER" id="PTHR32347:SF23">
    <property type="entry name" value="BLL5650 PROTEIN"/>
    <property type="match status" value="1"/>
</dbReference>
<keyword evidence="7" id="KW-1185">Reference proteome</keyword>
<dbReference type="OrthoDB" id="1957187at2"/>
<dbReference type="RefSeq" id="WP_089378096.1">
    <property type="nucleotide sequence ID" value="NZ_FZNX01000002.1"/>
</dbReference>
<evidence type="ECO:0000256" key="1">
    <source>
        <dbReference type="ARBA" id="ARBA00004196"/>
    </source>
</evidence>
<protein>
    <submittedName>
        <fullName evidence="6">HlyD family secretion protein</fullName>
    </submittedName>
</protein>
<reference evidence="7" key="1">
    <citation type="submission" date="2017-06" db="EMBL/GenBank/DDBJ databases">
        <authorList>
            <person name="Varghese N."/>
            <person name="Submissions S."/>
        </authorList>
    </citation>
    <scope>NUCLEOTIDE SEQUENCE [LARGE SCALE GENOMIC DNA]</scope>
    <source>
        <strain evidence="7">DSM 27993</strain>
    </source>
</reference>